<organism evidence="1 2">
    <name type="scientific">Phytophthora palmivora</name>
    <dbReference type="NCBI Taxonomy" id="4796"/>
    <lineage>
        <taxon>Eukaryota</taxon>
        <taxon>Sar</taxon>
        <taxon>Stramenopiles</taxon>
        <taxon>Oomycota</taxon>
        <taxon>Peronosporomycetes</taxon>
        <taxon>Peronosporales</taxon>
        <taxon>Peronosporaceae</taxon>
        <taxon>Phytophthora</taxon>
    </lineage>
</organism>
<keyword evidence="2" id="KW-1185">Reference proteome</keyword>
<accession>A0A2P4XMW3</accession>
<proteinExistence type="predicted"/>
<protein>
    <submittedName>
        <fullName evidence="1">Uncharacterized protein</fullName>
    </submittedName>
</protein>
<dbReference type="Proteomes" id="UP000237271">
    <property type="component" value="Unassembled WGS sequence"/>
</dbReference>
<evidence type="ECO:0000313" key="1">
    <source>
        <dbReference type="EMBL" id="POM66902.1"/>
    </source>
</evidence>
<evidence type="ECO:0000313" key="2">
    <source>
        <dbReference type="Proteomes" id="UP000237271"/>
    </source>
</evidence>
<comment type="caution">
    <text evidence="1">The sequence shown here is derived from an EMBL/GenBank/DDBJ whole genome shotgun (WGS) entry which is preliminary data.</text>
</comment>
<sequence length="73" mass="8169">MQQMCSQRKGHHKNLRNNAQMLQFKALEVATERGFSADVFTALYHGGRAPCGGIDCLFVFIRAKDRPRGGCEV</sequence>
<gene>
    <name evidence="1" type="ORF">PHPALM_17164</name>
</gene>
<reference evidence="1 2" key="1">
    <citation type="journal article" date="2017" name="Genome Biol. Evol.">
        <title>Phytophthora megakarya and P. palmivora, closely related causal agents of cacao black pod rot, underwent increases in genome sizes and gene numbers by different mechanisms.</title>
        <authorList>
            <person name="Ali S.S."/>
            <person name="Shao J."/>
            <person name="Lary D.J."/>
            <person name="Kronmiller B."/>
            <person name="Shen D."/>
            <person name="Strem M.D."/>
            <person name="Amoako-Attah I."/>
            <person name="Akrofi A.Y."/>
            <person name="Begoude B.A."/>
            <person name="Ten Hoopen G.M."/>
            <person name="Coulibaly K."/>
            <person name="Kebe B.I."/>
            <person name="Melnick R.L."/>
            <person name="Guiltinan M.J."/>
            <person name="Tyler B.M."/>
            <person name="Meinhardt L.W."/>
            <person name="Bailey B.A."/>
        </authorList>
    </citation>
    <scope>NUCLEOTIDE SEQUENCE [LARGE SCALE GENOMIC DNA]</scope>
    <source>
        <strain evidence="2">sbr112.9</strain>
    </source>
</reference>
<name>A0A2P4XMW3_9STRA</name>
<dbReference type="AlphaFoldDB" id="A0A2P4XMW3"/>
<dbReference type="EMBL" id="NCKW01009507">
    <property type="protein sequence ID" value="POM66902.1"/>
    <property type="molecule type" value="Genomic_DNA"/>
</dbReference>